<feature type="chain" id="PRO_5045504620" description="Lipoprotein" evidence="1">
    <location>
        <begin position="21"/>
        <end position="235"/>
    </location>
</feature>
<organism evidence="2 3">
    <name type="scientific">Flavobacterium agricola</name>
    <dbReference type="NCBI Taxonomy" id="2870839"/>
    <lineage>
        <taxon>Bacteria</taxon>
        <taxon>Pseudomonadati</taxon>
        <taxon>Bacteroidota</taxon>
        <taxon>Flavobacteriia</taxon>
        <taxon>Flavobacteriales</taxon>
        <taxon>Flavobacteriaceae</taxon>
        <taxon>Flavobacterium</taxon>
    </lineage>
</organism>
<dbReference type="RefSeq" id="WP_264435110.1">
    <property type="nucleotide sequence ID" value="NZ_CP081495.1"/>
</dbReference>
<accession>A0ABY6M1U5</accession>
<proteinExistence type="predicted"/>
<protein>
    <recommendedName>
        <fullName evidence="4">Lipoprotein</fullName>
    </recommendedName>
</protein>
<keyword evidence="1" id="KW-0732">Signal</keyword>
<keyword evidence="3" id="KW-1185">Reference proteome</keyword>
<gene>
    <name evidence="2" type="ORF">K5I29_06630</name>
</gene>
<evidence type="ECO:0000256" key="1">
    <source>
        <dbReference type="SAM" id="SignalP"/>
    </source>
</evidence>
<reference evidence="2" key="1">
    <citation type="submission" date="2021-08" db="EMBL/GenBank/DDBJ databases">
        <title>Flavobacterium sp. strain CC-SYL302.</title>
        <authorList>
            <person name="Lin S.-Y."/>
            <person name="Lee T.-H."/>
            <person name="Young C.-C."/>
        </authorList>
    </citation>
    <scope>NUCLEOTIDE SEQUENCE</scope>
    <source>
        <strain evidence="2">CC-SYL302</strain>
    </source>
</reference>
<evidence type="ECO:0000313" key="2">
    <source>
        <dbReference type="EMBL" id="UYW02542.1"/>
    </source>
</evidence>
<dbReference type="EMBL" id="CP081495">
    <property type="protein sequence ID" value="UYW02542.1"/>
    <property type="molecule type" value="Genomic_DNA"/>
</dbReference>
<evidence type="ECO:0008006" key="4">
    <source>
        <dbReference type="Google" id="ProtNLM"/>
    </source>
</evidence>
<dbReference type="Proteomes" id="UP001163328">
    <property type="component" value="Chromosome"/>
</dbReference>
<feature type="signal peptide" evidence="1">
    <location>
        <begin position="1"/>
        <end position="20"/>
    </location>
</feature>
<evidence type="ECO:0000313" key="3">
    <source>
        <dbReference type="Proteomes" id="UP001163328"/>
    </source>
</evidence>
<sequence>MKKIVGLLLLVVAICFSACSNNDFDTNPTLPEVPVSLWPLENFNTWSLGKDTIPKTIVIDSSFLANQTNHYYVNGLMPFFTPPFFVADSAVTYIYADQNVYYLEIVATKQWVNEQEVQFSEFAIPIAIERSNIGDLLTTTSTIQLTYPDVVQQIQVTATSEVLDKYVLEAVGGYVFTEVTKVKNTYTYLWNDKEYVVNREIWFQPGVGPVSIINENQNTTYRIVSYQLYQNQSDF</sequence>
<name>A0ABY6M1U5_9FLAO</name>